<evidence type="ECO:0000313" key="2">
    <source>
        <dbReference type="Proteomes" id="UP001152523"/>
    </source>
</evidence>
<evidence type="ECO:0000313" key="1">
    <source>
        <dbReference type="EMBL" id="CAH9144393.1"/>
    </source>
</evidence>
<sequence length="126" mass="13935">MDLPCDTIIPAPYVTDTPDQGSNSGVCVVQSPVQQSDADAFVPETAVQRFDDTKRLSDLAKNEAAEKADLQWIERNARLGLAVLPYQTASELEAAKKGSEAMLKLILPQRKVGSDYLKGWDELWKR</sequence>
<gene>
    <name evidence="1" type="ORF">CEPIT_LOCUS41408</name>
</gene>
<keyword evidence="2" id="KW-1185">Reference proteome</keyword>
<dbReference type="EMBL" id="CAMAPF010001064">
    <property type="protein sequence ID" value="CAH9144393.1"/>
    <property type="molecule type" value="Genomic_DNA"/>
</dbReference>
<protein>
    <submittedName>
        <fullName evidence="1">Uncharacterized protein</fullName>
    </submittedName>
</protein>
<name>A0AAV0G9G0_9ASTE</name>
<dbReference type="Proteomes" id="UP001152523">
    <property type="component" value="Unassembled WGS sequence"/>
</dbReference>
<proteinExistence type="predicted"/>
<accession>A0AAV0G9G0</accession>
<comment type="caution">
    <text evidence="1">The sequence shown here is derived from an EMBL/GenBank/DDBJ whole genome shotgun (WGS) entry which is preliminary data.</text>
</comment>
<dbReference type="AlphaFoldDB" id="A0AAV0G9G0"/>
<reference evidence="1" key="1">
    <citation type="submission" date="2022-07" db="EMBL/GenBank/DDBJ databases">
        <authorList>
            <person name="Macas J."/>
            <person name="Novak P."/>
            <person name="Neumann P."/>
        </authorList>
    </citation>
    <scope>NUCLEOTIDE SEQUENCE</scope>
</reference>
<organism evidence="1 2">
    <name type="scientific">Cuscuta epithymum</name>
    <dbReference type="NCBI Taxonomy" id="186058"/>
    <lineage>
        <taxon>Eukaryota</taxon>
        <taxon>Viridiplantae</taxon>
        <taxon>Streptophyta</taxon>
        <taxon>Embryophyta</taxon>
        <taxon>Tracheophyta</taxon>
        <taxon>Spermatophyta</taxon>
        <taxon>Magnoliopsida</taxon>
        <taxon>eudicotyledons</taxon>
        <taxon>Gunneridae</taxon>
        <taxon>Pentapetalae</taxon>
        <taxon>asterids</taxon>
        <taxon>lamiids</taxon>
        <taxon>Solanales</taxon>
        <taxon>Convolvulaceae</taxon>
        <taxon>Cuscuteae</taxon>
        <taxon>Cuscuta</taxon>
        <taxon>Cuscuta subgen. Cuscuta</taxon>
    </lineage>
</organism>